<gene>
    <name evidence="1" type="ORF">TTAC_LOCUS2652</name>
</gene>
<dbReference type="EMBL" id="UYWX01001333">
    <property type="protein sequence ID" value="VDM20775.1"/>
    <property type="molecule type" value="Genomic_DNA"/>
</dbReference>
<dbReference type="AlphaFoldDB" id="A0A3P7GGJ0"/>
<protein>
    <submittedName>
        <fullName evidence="1">Uncharacterized protein</fullName>
    </submittedName>
</protein>
<organism evidence="1 2">
    <name type="scientific">Hydatigena taeniaeformis</name>
    <name type="common">Feline tapeworm</name>
    <name type="synonym">Taenia taeniaeformis</name>
    <dbReference type="NCBI Taxonomy" id="6205"/>
    <lineage>
        <taxon>Eukaryota</taxon>
        <taxon>Metazoa</taxon>
        <taxon>Spiralia</taxon>
        <taxon>Lophotrochozoa</taxon>
        <taxon>Platyhelminthes</taxon>
        <taxon>Cestoda</taxon>
        <taxon>Eucestoda</taxon>
        <taxon>Cyclophyllidea</taxon>
        <taxon>Taeniidae</taxon>
        <taxon>Hydatigera</taxon>
    </lineage>
</organism>
<keyword evidence="2" id="KW-1185">Reference proteome</keyword>
<evidence type="ECO:0000313" key="1">
    <source>
        <dbReference type="EMBL" id="VDM20775.1"/>
    </source>
</evidence>
<evidence type="ECO:0000313" key="2">
    <source>
        <dbReference type="Proteomes" id="UP000274429"/>
    </source>
</evidence>
<proteinExistence type="predicted"/>
<dbReference type="Proteomes" id="UP000274429">
    <property type="component" value="Unassembled WGS sequence"/>
</dbReference>
<name>A0A3P7GGJ0_HYDTA</name>
<accession>A0A3P7GGJ0</accession>
<sequence>MATVNHGMHHDVHNLTFRPPLCHTGAAVDATAAASCTPLSHHHMALDQPKCTTTAVLHSTSQHFHFHVLLASSHACTYYSPTVFQCEGIVRTHHSTAISLQKMARPP</sequence>
<reference evidence="1 2" key="1">
    <citation type="submission" date="2018-11" db="EMBL/GenBank/DDBJ databases">
        <authorList>
            <consortium name="Pathogen Informatics"/>
        </authorList>
    </citation>
    <scope>NUCLEOTIDE SEQUENCE [LARGE SCALE GENOMIC DNA]</scope>
</reference>